<dbReference type="Gene3D" id="3.40.50.1820">
    <property type="entry name" value="alpha/beta hydrolase"/>
    <property type="match status" value="1"/>
</dbReference>
<protein>
    <submittedName>
        <fullName evidence="3">Putative alpha/beta superfamily hydrolase</fullName>
    </submittedName>
</protein>
<gene>
    <name evidence="3" type="ORF">IE37_03181</name>
</gene>
<dbReference type="PANTHER" id="PTHR48098:SF6">
    <property type="entry name" value="FERRI-BACILLIBACTIN ESTERASE BESA"/>
    <property type="match status" value="1"/>
</dbReference>
<accession>A0A315XTE8</accession>
<organism evidence="3 4">
    <name type="scientific">Ruminococcus flavefaciens</name>
    <dbReference type="NCBI Taxonomy" id="1265"/>
    <lineage>
        <taxon>Bacteria</taxon>
        <taxon>Bacillati</taxon>
        <taxon>Bacillota</taxon>
        <taxon>Clostridia</taxon>
        <taxon>Eubacteriales</taxon>
        <taxon>Oscillospiraceae</taxon>
        <taxon>Ruminococcus</taxon>
    </lineage>
</organism>
<dbReference type="STRING" id="1265.SAMN02910280_2185"/>
<comment type="caution">
    <text evidence="3">The sequence shown here is derived from an EMBL/GenBank/DDBJ whole genome shotgun (WGS) entry which is preliminary data.</text>
</comment>
<dbReference type="PANTHER" id="PTHR48098">
    <property type="entry name" value="ENTEROCHELIN ESTERASE-RELATED"/>
    <property type="match status" value="1"/>
</dbReference>
<dbReference type="InterPro" id="IPR029058">
    <property type="entry name" value="AB_hydrolase_fold"/>
</dbReference>
<dbReference type="RefSeq" id="WP_146198209.1">
    <property type="nucleotide sequence ID" value="NZ_QGDI01000016.1"/>
</dbReference>
<dbReference type="GO" id="GO:0016787">
    <property type="term" value="F:hydrolase activity"/>
    <property type="evidence" value="ECO:0007669"/>
    <property type="project" value="UniProtKB-KW"/>
</dbReference>
<evidence type="ECO:0000313" key="3">
    <source>
        <dbReference type="EMBL" id="PWJ10089.1"/>
    </source>
</evidence>
<dbReference type="SUPFAM" id="SSF53474">
    <property type="entry name" value="alpha/beta-Hydrolases"/>
    <property type="match status" value="1"/>
</dbReference>
<sequence length="379" mass="43637">MKKLLSVFMVCGLLAASAVSCAGKGETSSATVETTAAATTAGTATETETEPATEPTTKVTVEYYDGLICSDNMTEKEKERSSFREFTLLDVDKCFEIGENGRNSYYFYPADITKITKIKDYFRELTIYDEQLDQQFLAHITLPPNYDKDKEYPVVFITDSAYHLKKVPDLWKVIDEGEAAPVIFVTLGYDYDTREEEERFDKFILQEEKLLDFITDDLMKTISLNYKVDASRSVFFGHSFGGVFSHYALCNSDKYDYQPFGSYIIGSPSFYAYFYPDMEYFDNSSIKDPYAFQREFDYFDRNETMDKNVLICAGGRENYYDFKAPDDLPTIPEEAKLLHERLVSHGANAELKIYEDCYHNNYLADMLKDYLKQNFPPEN</sequence>
<reference evidence="3 4" key="1">
    <citation type="submission" date="2018-05" db="EMBL/GenBank/DDBJ databases">
        <title>The Hungate 1000. A catalogue of reference genomes from the rumen microbiome.</title>
        <authorList>
            <person name="Kelly W."/>
        </authorList>
    </citation>
    <scope>NUCLEOTIDE SEQUENCE [LARGE SCALE GENOMIC DNA]</scope>
    <source>
        <strain evidence="3 4">SAb67</strain>
    </source>
</reference>
<keyword evidence="3" id="KW-0378">Hydrolase</keyword>
<dbReference type="EMBL" id="QGDI01000016">
    <property type="protein sequence ID" value="PWJ10089.1"/>
    <property type="molecule type" value="Genomic_DNA"/>
</dbReference>
<dbReference type="InterPro" id="IPR000801">
    <property type="entry name" value="Esterase-like"/>
</dbReference>
<dbReference type="Proteomes" id="UP000245720">
    <property type="component" value="Unassembled WGS sequence"/>
</dbReference>
<evidence type="ECO:0000313" key="4">
    <source>
        <dbReference type="Proteomes" id="UP000245720"/>
    </source>
</evidence>
<name>A0A315XTE8_RUMFL</name>
<feature type="region of interest" description="Disordered" evidence="1">
    <location>
        <begin position="32"/>
        <end position="56"/>
    </location>
</feature>
<evidence type="ECO:0000256" key="1">
    <source>
        <dbReference type="SAM" id="MobiDB-lite"/>
    </source>
</evidence>
<feature type="signal peptide" evidence="2">
    <location>
        <begin position="1"/>
        <end position="22"/>
    </location>
</feature>
<proteinExistence type="predicted"/>
<dbReference type="PROSITE" id="PS51257">
    <property type="entry name" value="PROKAR_LIPOPROTEIN"/>
    <property type="match status" value="1"/>
</dbReference>
<feature type="chain" id="PRO_5039388099" evidence="2">
    <location>
        <begin position="23"/>
        <end position="379"/>
    </location>
</feature>
<keyword evidence="2" id="KW-0732">Signal</keyword>
<dbReference type="OrthoDB" id="9784036at2"/>
<dbReference type="InterPro" id="IPR050583">
    <property type="entry name" value="Mycobacterial_A85_antigen"/>
</dbReference>
<dbReference type="Pfam" id="PF00756">
    <property type="entry name" value="Esterase"/>
    <property type="match status" value="1"/>
</dbReference>
<dbReference type="AlphaFoldDB" id="A0A315XTE8"/>
<evidence type="ECO:0000256" key="2">
    <source>
        <dbReference type="SAM" id="SignalP"/>
    </source>
</evidence>